<organism evidence="2 3">
    <name type="scientific">Symbiodinium necroappetens</name>
    <dbReference type="NCBI Taxonomy" id="1628268"/>
    <lineage>
        <taxon>Eukaryota</taxon>
        <taxon>Sar</taxon>
        <taxon>Alveolata</taxon>
        <taxon>Dinophyceae</taxon>
        <taxon>Suessiales</taxon>
        <taxon>Symbiodiniaceae</taxon>
        <taxon>Symbiodinium</taxon>
    </lineage>
</organism>
<evidence type="ECO:0000313" key="2">
    <source>
        <dbReference type="EMBL" id="CAE7235768.1"/>
    </source>
</evidence>
<dbReference type="OrthoDB" id="10286087at2759"/>
<dbReference type="AlphaFoldDB" id="A0A812KTC7"/>
<protein>
    <submittedName>
        <fullName evidence="2">Uncharacterized protein</fullName>
    </submittedName>
</protein>
<comment type="caution">
    <text evidence="2">The sequence shown here is derived from an EMBL/GenBank/DDBJ whole genome shotgun (WGS) entry which is preliminary data.</text>
</comment>
<evidence type="ECO:0000256" key="1">
    <source>
        <dbReference type="SAM" id="MobiDB-lite"/>
    </source>
</evidence>
<name>A0A812KTC7_9DINO</name>
<reference evidence="2" key="1">
    <citation type="submission" date="2021-02" db="EMBL/GenBank/DDBJ databases">
        <authorList>
            <person name="Dougan E. K."/>
            <person name="Rhodes N."/>
            <person name="Thang M."/>
            <person name="Chan C."/>
        </authorList>
    </citation>
    <scope>NUCLEOTIDE SEQUENCE</scope>
</reference>
<accession>A0A812KTC7</accession>
<evidence type="ECO:0000313" key="3">
    <source>
        <dbReference type="Proteomes" id="UP000601435"/>
    </source>
</evidence>
<gene>
    <name evidence="2" type="ORF">SNEC2469_LOCUS3930</name>
</gene>
<keyword evidence="3" id="KW-1185">Reference proteome</keyword>
<proteinExistence type="predicted"/>
<feature type="region of interest" description="Disordered" evidence="1">
    <location>
        <begin position="50"/>
        <end position="80"/>
    </location>
</feature>
<sequence length="80" mass="9207">MDDTSCVVAEIMEWTEAHQKLYARESEPLHWMNLWSCRVGCDGDDELLEYEGEMTPPGLRSRQKRLSSVDEQQGEICSIS</sequence>
<dbReference type="Proteomes" id="UP000601435">
    <property type="component" value="Unassembled WGS sequence"/>
</dbReference>
<dbReference type="EMBL" id="CAJNJA010008364">
    <property type="protein sequence ID" value="CAE7235768.1"/>
    <property type="molecule type" value="Genomic_DNA"/>
</dbReference>